<dbReference type="AlphaFoldDB" id="A0A1B8U0X5"/>
<dbReference type="EMBL" id="LSFM01000018">
    <property type="protein sequence ID" value="OBY65531.1"/>
    <property type="molecule type" value="Genomic_DNA"/>
</dbReference>
<accession>A0A1B8U0X5</accession>
<sequence>MNNNKLTAQQLSVLNVIKEEPLTSFQILNKVENISMILSLYTIIDQLKSKGAIESYTKENVKYHIAC</sequence>
<proteinExistence type="predicted"/>
<reference evidence="2" key="1">
    <citation type="submission" date="2016-02" db="EMBL/GenBank/DDBJ databases">
        <authorList>
            <person name="Shin S.-K."/>
            <person name="Yi H."/>
            <person name="Kim E."/>
        </authorList>
    </citation>
    <scope>NUCLEOTIDE SEQUENCE [LARGE SCALE GENOMIC DNA]</scope>
    <source>
        <strain evidence="2">LPB0003</strain>
    </source>
</reference>
<comment type="caution">
    <text evidence="1">The sequence shown here is derived from an EMBL/GenBank/DDBJ whole genome shotgun (WGS) entry which is preliminary data.</text>
</comment>
<dbReference type="Proteomes" id="UP000092584">
    <property type="component" value="Unassembled WGS sequence"/>
</dbReference>
<protein>
    <recommendedName>
        <fullName evidence="3">MarR family transcriptional regulator</fullName>
    </recommendedName>
</protein>
<name>A0A1B8U0X5_9FLAO</name>
<dbReference type="KEGG" id="pob:LPB03_01115"/>
<gene>
    <name evidence="1" type="ORF">LPB3_03995</name>
</gene>
<organism evidence="1 2">
    <name type="scientific">Polaribacter vadi</name>
    <dbReference type="NCBI Taxonomy" id="1774273"/>
    <lineage>
        <taxon>Bacteria</taxon>
        <taxon>Pseudomonadati</taxon>
        <taxon>Bacteroidota</taxon>
        <taxon>Flavobacteriia</taxon>
        <taxon>Flavobacteriales</taxon>
        <taxon>Flavobacteriaceae</taxon>
    </lineage>
</organism>
<keyword evidence="2" id="KW-1185">Reference proteome</keyword>
<evidence type="ECO:0000313" key="2">
    <source>
        <dbReference type="Proteomes" id="UP000092584"/>
    </source>
</evidence>
<evidence type="ECO:0000313" key="1">
    <source>
        <dbReference type="EMBL" id="OBY65531.1"/>
    </source>
</evidence>
<evidence type="ECO:0008006" key="3">
    <source>
        <dbReference type="Google" id="ProtNLM"/>
    </source>
</evidence>
<dbReference type="OrthoDB" id="1203011at2"/>
<dbReference type="RefSeq" id="WP_065318308.1">
    <property type="nucleotide sequence ID" value="NZ_CAXBLX010000002.1"/>
</dbReference>